<dbReference type="eggNOG" id="ENOG5033245">
    <property type="taxonomic scope" value="Bacteria"/>
</dbReference>
<evidence type="ECO:0000313" key="3">
    <source>
        <dbReference type="Proteomes" id="UP000001918"/>
    </source>
</evidence>
<sequence>MLPPVCGAYRGLMDVVFTRTGERRYGLTIVAPGAPLRGADPAPGYDDYIPHDLVHYVIEAELKMSGGLYGRAAAGGGCFLLLEETPQRRGRRRRQRQLQRREAHLREKDHAGSADMARSERLAALCDMAWRLRRSPKGQPPPWVPKQEISAEDREAVERVVARLDEIAPLWNALKIGESLTFTWPNPLPVQAAHR</sequence>
<organism evidence="2 3">
    <name type="scientific">Thermomonospora curvata (strain ATCC 19995 / DSM 43183 / JCM 3096 / KCTC 9072 / NBRC 15933 / NCIMB 10081 / Henssen B9)</name>
    <dbReference type="NCBI Taxonomy" id="471852"/>
    <lineage>
        <taxon>Bacteria</taxon>
        <taxon>Bacillati</taxon>
        <taxon>Actinomycetota</taxon>
        <taxon>Actinomycetes</taxon>
        <taxon>Streptosporangiales</taxon>
        <taxon>Thermomonosporaceae</taxon>
        <taxon>Thermomonospora</taxon>
    </lineage>
</organism>
<accession>D1A645</accession>
<gene>
    <name evidence="2" type="ordered locus">Tcur_4622</name>
</gene>
<proteinExistence type="predicted"/>
<feature type="compositionally biased region" description="Basic and acidic residues" evidence="1">
    <location>
        <begin position="99"/>
        <end position="117"/>
    </location>
</feature>
<dbReference type="STRING" id="471852.Tcur_4622"/>
<dbReference type="AlphaFoldDB" id="D1A645"/>
<dbReference type="KEGG" id="tcu:Tcur_4622"/>
<dbReference type="HOGENOM" id="CLU_128197_0_0_11"/>
<evidence type="ECO:0000313" key="2">
    <source>
        <dbReference type="EMBL" id="ACZ00144.1"/>
    </source>
</evidence>
<name>D1A645_THECD</name>
<feature type="region of interest" description="Disordered" evidence="1">
    <location>
        <begin position="90"/>
        <end position="117"/>
    </location>
</feature>
<dbReference type="EMBL" id="CP001738">
    <property type="protein sequence ID" value="ACZ00144.1"/>
    <property type="molecule type" value="Genomic_DNA"/>
</dbReference>
<reference evidence="2 3" key="1">
    <citation type="journal article" date="2011" name="Stand. Genomic Sci.">
        <title>Complete genome sequence of Thermomonospora curvata type strain (B9).</title>
        <authorList>
            <person name="Chertkov O."/>
            <person name="Sikorski J."/>
            <person name="Nolan M."/>
            <person name="Lapidus A."/>
            <person name="Lucas S."/>
            <person name="Del Rio T.G."/>
            <person name="Tice H."/>
            <person name="Cheng J.F."/>
            <person name="Goodwin L."/>
            <person name="Pitluck S."/>
            <person name="Liolios K."/>
            <person name="Ivanova N."/>
            <person name="Mavromatis K."/>
            <person name="Mikhailova N."/>
            <person name="Ovchinnikova G."/>
            <person name="Pati A."/>
            <person name="Chen A."/>
            <person name="Palaniappan K."/>
            <person name="Djao O.D."/>
            <person name="Land M."/>
            <person name="Hauser L."/>
            <person name="Chang Y.J."/>
            <person name="Jeffries C.D."/>
            <person name="Brettin T."/>
            <person name="Han C."/>
            <person name="Detter J.C."/>
            <person name="Rohde M."/>
            <person name="Goker M."/>
            <person name="Woyke T."/>
            <person name="Bristow J."/>
            <person name="Eisen J.A."/>
            <person name="Markowitz V."/>
            <person name="Hugenholtz P."/>
            <person name="Klenk H.P."/>
            <person name="Kyrpides N.C."/>
        </authorList>
    </citation>
    <scope>NUCLEOTIDE SEQUENCE [LARGE SCALE GENOMIC DNA]</scope>
    <source>
        <strain evidence="3">ATCC 19995 / DSM 43183 / JCM 3096 / KCTC 9072 / NBRC 15933 / NCIMB 10081 / Henssen B9</strain>
    </source>
</reference>
<evidence type="ECO:0000256" key="1">
    <source>
        <dbReference type="SAM" id="MobiDB-lite"/>
    </source>
</evidence>
<dbReference type="Proteomes" id="UP000001918">
    <property type="component" value="Chromosome"/>
</dbReference>
<keyword evidence="3" id="KW-1185">Reference proteome</keyword>
<protein>
    <submittedName>
        <fullName evidence="2">Uncharacterized protein</fullName>
    </submittedName>
</protein>